<dbReference type="Pfam" id="PF14578">
    <property type="entry name" value="GTP_EFTU_D4"/>
    <property type="match status" value="1"/>
</dbReference>
<dbReference type="HAMAP" id="MF_00100_A">
    <property type="entry name" value="IF_2_A"/>
    <property type="match status" value="1"/>
</dbReference>
<sequence>MFLLSKVVNEESGKRIRSPIAVILGHVDSGKTSLLDKVRGTAVQAREAAGITQHVGASFFPTETIVKVSSKLMKNSKIELNIPGILIVDTPGHAVFTNLRKRGASVADIAILVVDLTRGFQAQTYESMDILKARKVPFIVAANKIDRISAWKGIEGATFIESYNKQIPKAKQDLDNRIYEIMGELSELKFEADRYDRVKDFRKKIAIIPTSAVTGEGIPDLFLVLAGLTQQFMMKKLEYSTGPGSGTVLEVKDVEGMGTTADIILYDGVITKNDQVVIGGRGGAKLVKIRALLQAKELDEMRDPRDKFRNVDKVYASAGLKISAPGLEDVLAGAPVRVAPKGKEQQVIDEVNAELQQFVFDTEENGVIVKVDTLGSLEAIVDMLKSRNIPIQKANVGEVTKKDIIDAAIVAEKAPEYGAVLCFNTELLPDAEEEASINDIKIFSDRVIYNLIDEYDRWKEDVKESIKAESLKDIIMPAKLEILQGYVFRRSNPAIVGIEVLAGKINTGSMLIREDNRRVGRIHGLQDRGENIQEAKKGQQVAMSIRGPTVGRQIHEGDILYVDIPERHVRLLKKKYGESLTQDQSKCLDELIEIKRKNVDKWWAW</sequence>
<keyword evidence="4 8" id="KW-0547">Nucleotide-binding</keyword>
<feature type="domain" description="Tr-type G" evidence="10">
    <location>
        <begin position="20"/>
        <end position="227"/>
    </location>
</feature>
<dbReference type="AlphaFoldDB" id="A0A9Y1FIM3"/>
<dbReference type="CDD" id="cd03703">
    <property type="entry name" value="aeIF5B_II"/>
    <property type="match status" value="1"/>
</dbReference>
<organism evidence="13">
    <name type="scientific">Candidatus Heimdallarchaeum aukensis</name>
    <dbReference type="NCBI Taxonomy" id="2876573"/>
    <lineage>
        <taxon>Archaea</taxon>
        <taxon>Promethearchaeati</taxon>
        <taxon>Candidatus Heimdallarchaeota</taxon>
        <taxon>Candidatus Heimdallarchaeia (ex Rinke et al. 2021) (nom. nud.)</taxon>
        <taxon>Candidatus Heimdallarchaeales</taxon>
        <taxon>Candidatus Heimdallarchaeaceae</taxon>
        <taxon>Candidatus Heimdallarchaeum</taxon>
    </lineage>
</organism>
<evidence type="ECO:0000256" key="7">
    <source>
        <dbReference type="ARBA" id="ARBA00024852"/>
    </source>
</evidence>
<dbReference type="InterPro" id="IPR004544">
    <property type="entry name" value="TF_aIF-2_arc"/>
</dbReference>
<accession>A0A9Y1FIM3</accession>
<evidence type="ECO:0000256" key="6">
    <source>
        <dbReference type="ARBA" id="ARBA00023134"/>
    </source>
</evidence>
<dbReference type="Gene3D" id="2.40.30.10">
    <property type="entry name" value="Translation factors"/>
    <property type="match status" value="2"/>
</dbReference>
<dbReference type="GO" id="GO:0003743">
    <property type="term" value="F:translation initiation factor activity"/>
    <property type="evidence" value="ECO:0007669"/>
    <property type="project" value="UniProtKB-UniRule"/>
</dbReference>
<comment type="function">
    <text evidence="7 8 9">Function in general translation initiation by promoting the binding of the formylmethionine-tRNA to ribosomes. Seems to function along with eIF-2.</text>
</comment>
<gene>
    <name evidence="8 13" type="primary">infB</name>
    <name evidence="13" type="ORF">K9W45_07085</name>
</gene>
<dbReference type="SUPFAM" id="SSF52156">
    <property type="entry name" value="Initiation factor IF2/eIF5b, domain 3"/>
    <property type="match status" value="1"/>
</dbReference>
<evidence type="ECO:0000259" key="12">
    <source>
        <dbReference type="Pfam" id="PF14578"/>
    </source>
</evidence>
<dbReference type="PRINTS" id="PR00315">
    <property type="entry name" value="ELONGATNFCT"/>
</dbReference>
<dbReference type="InterPro" id="IPR015760">
    <property type="entry name" value="TIF_IF2"/>
</dbReference>
<evidence type="ECO:0000313" key="13">
    <source>
        <dbReference type="EMBL" id="UJG39627.1"/>
    </source>
</evidence>
<dbReference type="FunFam" id="3.40.50.10050:FF:000001">
    <property type="entry name" value="Translation initiation factor IF-2"/>
    <property type="match status" value="1"/>
</dbReference>
<dbReference type="NCBIfam" id="TIGR00231">
    <property type="entry name" value="small_GTP"/>
    <property type="match status" value="1"/>
</dbReference>
<feature type="domain" description="Translation initiation factor IF- 2" evidence="11">
    <location>
        <begin position="345"/>
        <end position="455"/>
    </location>
</feature>
<dbReference type="InterPro" id="IPR027417">
    <property type="entry name" value="P-loop_NTPase"/>
</dbReference>
<keyword evidence="3 8" id="KW-0396">Initiation factor</keyword>
<evidence type="ECO:0000256" key="3">
    <source>
        <dbReference type="ARBA" id="ARBA00022540"/>
    </source>
</evidence>
<dbReference type="CDD" id="cd01887">
    <property type="entry name" value="IF2_eIF5B"/>
    <property type="match status" value="1"/>
</dbReference>
<dbReference type="PANTHER" id="PTHR43381">
    <property type="entry name" value="TRANSLATION INITIATION FACTOR IF-2-RELATED"/>
    <property type="match status" value="1"/>
</dbReference>
<evidence type="ECO:0000256" key="4">
    <source>
        <dbReference type="ARBA" id="ARBA00022741"/>
    </source>
</evidence>
<dbReference type="GO" id="GO:0005525">
    <property type="term" value="F:GTP binding"/>
    <property type="evidence" value="ECO:0007669"/>
    <property type="project" value="UniProtKB-KW"/>
</dbReference>
<dbReference type="PANTHER" id="PTHR43381:SF4">
    <property type="entry name" value="EUKARYOTIC TRANSLATION INITIATION FACTOR 5B"/>
    <property type="match status" value="1"/>
</dbReference>
<reference evidence="13" key="1">
    <citation type="journal article" date="2022" name="Nat. Microbiol.">
        <title>Unique mobile elements and scalable gene flow at the prokaryote-eukaryote boundary revealed by circularized Asgard archaea genomes.</title>
        <authorList>
            <person name="Wu F."/>
            <person name="Speth D.R."/>
            <person name="Philosof A."/>
            <person name="Cremiere A."/>
            <person name="Narayanan A."/>
            <person name="Barco R.A."/>
            <person name="Connon S.A."/>
            <person name="Amend J.P."/>
            <person name="Antoshechkin I.A."/>
            <person name="Orphan V.J."/>
        </authorList>
    </citation>
    <scope>NUCLEOTIDE SEQUENCE</scope>
    <source>
        <strain evidence="13">PM71</strain>
    </source>
</reference>
<dbReference type="EMBL" id="CP084166">
    <property type="protein sequence ID" value="UJG39627.1"/>
    <property type="molecule type" value="Genomic_DNA"/>
</dbReference>
<dbReference type="Gene3D" id="3.40.50.300">
    <property type="entry name" value="P-loop containing nucleotide triphosphate hydrolases"/>
    <property type="match status" value="1"/>
</dbReference>
<dbReference type="InterPro" id="IPR009000">
    <property type="entry name" value="Transl_B-barrel_sf"/>
</dbReference>
<dbReference type="GO" id="GO:0003924">
    <property type="term" value="F:GTPase activity"/>
    <property type="evidence" value="ECO:0007669"/>
    <property type="project" value="UniProtKB-UniRule"/>
</dbReference>
<evidence type="ECO:0000259" key="10">
    <source>
        <dbReference type="Pfam" id="PF00009"/>
    </source>
</evidence>
<keyword evidence="5 8" id="KW-0648">Protein biosynthesis</keyword>
<dbReference type="Pfam" id="PF00009">
    <property type="entry name" value="GTP_EFTU"/>
    <property type="match status" value="1"/>
</dbReference>
<feature type="binding site" evidence="8">
    <location>
        <begin position="89"/>
        <end position="93"/>
    </location>
    <ligand>
        <name>GTP</name>
        <dbReference type="ChEBI" id="CHEBI:37565"/>
    </ligand>
</feature>
<feature type="binding site" evidence="8">
    <location>
        <begin position="143"/>
        <end position="146"/>
    </location>
    <ligand>
        <name>GTP</name>
        <dbReference type="ChEBI" id="CHEBI:37565"/>
    </ligand>
</feature>
<dbReference type="NCBIfam" id="TIGR00491">
    <property type="entry name" value="aIF-2"/>
    <property type="match status" value="1"/>
</dbReference>
<protein>
    <recommendedName>
        <fullName evidence="2 8">Probable translation initiation factor IF-2</fullName>
    </recommendedName>
</protein>
<dbReference type="Pfam" id="PF11987">
    <property type="entry name" value="IF-2"/>
    <property type="match status" value="1"/>
</dbReference>
<evidence type="ECO:0000256" key="9">
    <source>
        <dbReference type="RuleBase" id="RU000644"/>
    </source>
</evidence>
<comment type="caution">
    <text evidence="8">Lacks conserved residue(s) required for the propagation of feature annotation.</text>
</comment>
<dbReference type="SUPFAM" id="SSF52540">
    <property type="entry name" value="P-loop containing nucleoside triphosphate hydrolases"/>
    <property type="match status" value="1"/>
</dbReference>
<feature type="domain" description="Elongation factor Tu-type" evidence="12">
    <location>
        <begin position="477"/>
        <end position="561"/>
    </location>
</feature>
<dbReference type="SUPFAM" id="SSF50447">
    <property type="entry name" value="Translation proteins"/>
    <property type="match status" value="1"/>
</dbReference>
<dbReference type="NCBIfam" id="NF003078">
    <property type="entry name" value="PRK04004.1"/>
    <property type="match status" value="1"/>
</dbReference>
<name>A0A9Y1FIM3_9ARCH</name>
<dbReference type="InterPro" id="IPR029459">
    <property type="entry name" value="EFTU-type"/>
</dbReference>
<dbReference type="GO" id="GO:0005737">
    <property type="term" value="C:cytoplasm"/>
    <property type="evidence" value="ECO:0007669"/>
    <property type="project" value="TreeGrafter"/>
</dbReference>
<evidence type="ECO:0000259" key="11">
    <source>
        <dbReference type="Pfam" id="PF11987"/>
    </source>
</evidence>
<dbReference type="CDD" id="cd16266">
    <property type="entry name" value="IF2_aeIF5B_IV"/>
    <property type="match status" value="1"/>
</dbReference>
<dbReference type="InterPro" id="IPR005225">
    <property type="entry name" value="Small_GTP-bd"/>
</dbReference>
<evidence type="ECO:0000256" key="2">
    <source>
        <dbReference type="ARBA" id="ARBA00020166"/>
    </source>
</evidence>
<dbReference type="Proteomes" id="UP001201020">
    <property type="component" value="Chromosome"/>
</dbReference>
<evidence type="ECO:0000256" key="1">
    <source>
        <dbReference type="ARBA" id="ARBA00007733"/>
    </source>
</evidence>
<dbReference type="InterPro" id="IPR036925">
    <property type="entry name" value="TIF_IF2_dom3_sf"/>
</dbReference>
<dbReference type="FunFam" id="3.40.50.300:FF:000112">
    <property type="entry name" value="Eukaryotic translation initiation factor 5B"/>
    <property type="match status" value="1"/>
</dbReference>
<dbReference type="InterPro" id="IPR000795">
    <property type="entry name" value="T_Tr_GTP-bd_dom"/>
</dbReference>
<evidence type="ECO:0000256" key="5">
    <source>
        <dbReference type="ARBA" id="ARBA00022917"/>
    </source>
</evidence>
<keyword evidence="6 8" id="KW-0342">GTP-binding</keyword>
<dbReference type="InterPro" id="IPR023115">
    <property type="entry name" value="TIF_IF2_dom3"/>
</dbReference>
<evidence type="ECO:0000256" key="8">
    <source>
        <dbReference type="HAMAP-Rule" id="MF_00100"/>
    </source>
</evidence>
<comment type="similarity">
    <text evidence="1 8 9">Belongs to the TRAFAC class translation factor GTPase superfamily. Classic translation factor GTPase family. IF-2 subfamily.</text>
</comment>
<dbReference type="Gene3D" id="3.40.50.10050">
    <property type="entry name" value="Translation initiation factor IF- 2, domain 3"/>
    <property type="match status" value="1"/>
</dbReference>
<proteinExistence type="inferred from homology"/>